<evidence type="ECO:0000313" key="2">
    <source>
        <dbReference type="Proteomes" id="UP000681027"/>
    </source>
</evidence>
<dbReference type="SUPFAM" id="SSF55961">
    <property type="entry name" value="Bet v1-like"/>
    <property type="match status" value="1"/>
</dbReference>
<evidence type="ECO:0000313" key="1">
    <source>
        <dbReference type="EMBL" id="MBS4190009.1"/>
    </source>
</evidence>
<dbReference type="InterPro" id="IPR019587">
    <property type="entry name" value="Polyketide_cyclase/dehydratase"/>
</dbReference>
<proteinExistence type="predicted"/>
<organism evidence="1 2">
    <name type="scientific">Cytobacillus citreus</name>
    <dbReference type="NCBI Taxonomy" id="2833586"/>
    <lineage>
        <taxon>Bacteria</taxon>
        <taxon>Bacillati</taxon>
        <taxon>Bacillota</taxon>
        <taxon>Bacilli</taxon>
        <taxon>Bacillales</taxon>
        <taxon>Bacillaceae</taxon>
        <taxon>Cytobacillus</taxon>
    </lineage>
</organism>
<dbReference type="EMBL" id="JAGYPM010000002">
    <property type="protein sequence ID" value="MBS4190009.1"/>
    <property type="molecule type" value="Genomic_DNA"/>
</dbReference>
<dbReference type="Proteomes" id="UP000681027">
    <property type="component" value="Unassembled WGS sequence"/>
</dbReference>
<sequence>MADFRSSVIIHKPVKEVFDYIASMENTSEIMPNVVKMEKLTEGPIGKGTKFKETRSVRGNTVNADVEMVEYEQDKLFKTRSNSNGLIVEYTYIFHEIKEGTQVELDASVKTSGLRMRLTKYFIVKMVKREDGFQLDYLKEMLEDEKSEDE</sequence>
<dbReference type="InterPro" id="IPR023393">
    <property type="entry name" value="START-like_dom_sf"/>
</dbReference>
<accession>A0ABS5NSW7</accession>
<gene>
    <name evidence="1" type="ORF">KHA94_07305</name>
</gene>
<dbReference type="RefSeq" id="WP_213101500.1">
    <property type="nucleotide sequence ID" value="NZ_JAGYPM010000002.1"/>
</dbReference>
<comment type="caution">
    <text evidence="1">The sequence shown here is derived from an EMBL/GenBank/DDBJ whole genome shotgun (WGS) entry which is preliminary data.</text>
</comment>
<keyword evidence="2" id="KW-1185">Reference proteome</keyword>
<name>A0ABS5NSW7_9BACI</name>
<dbReference type="Gene3D" id="3.30.530.20">
    <property type="match status" value="1"/>
</dbReference>
<protein>
    <submittedName>
        <fullName evidence="1">SRPBCC family protein</fullName>
    </submittedName>
</protein>
<reference evidence="1 2" key="1">
    <citation type="submission" date="2021-05" db="EMBL/GenBank/DDBJ databases">
        <title>Novel Bacillus species.</title>
        <authorList>
            <person name="Liu G."/>
        </authorList>
    </citation>
    <scope>NUCLEOTIDE SEQUENCE [LARGE SCALE GENOMIC DNA]</scope>
    <source>
        <strain evidence="1 2">FJAT-49705</strain>
    </source>
</reference>
<dbReference type="Pfam" id="PF10604">
    <property type="entry name" value="Polyketide_cyc2"/>
    <property type="match status" value="1"/>
</dbReference>